<dbReference type="EMBL" id="RCZG01000001">
    <property type="protein sequence ID" value="TPG36637.1"/>
    <property type="molecule type" value="Genomic_DNA"/>
</dbReference>
<organism evidence="2 3">
    <name type="scientific">Mycolicibacterium hodleri</name>
    <dbReference type="NCBI Taxonomy" id="49897"/>
    <lineage>
        <taxon>Bacteria</taxon>
        <taxon>Bacillati</taxon>
        <taxon>Actinomycetota</taxon>
        <taxon>Actinomycetes</taxon>
        <taxon>Mycobacteriales</taxon>
        <taxon>Mycobacteriaceae</taxon>
        <taxon>Mycolicibacterium</taxon>
    </lineage>
</organism>
<dbReference type="InterPro" id="IPR037401">
    <property type="entry name" value="SnoaL-like"/>
</dbReference>
<dbReference type="Pfam" id="PF13577">
    <property type="entry name" value="SnoaL_4"/>
    <property type="match status" value="1"/>
</dbReference>
<gene>
    <name evidence="2" type="ORF">EAH80_01395</name>
</gene>
<name>A0A502EGQ6_9MYCO</name>
<evidence type="ECO:0000313" key="3">
    <source>
        <dbReference type="Proteomes" id="UP000320095"/>
    </source>
</evidence>
<dbReference type="OrthoDB" id="4941530at2"/>
<dbReference type="RefSeq" id="WP_140687380.1">
    <property type="nucleotide sequence ID" value="NZ_RCZG01000001.1"/>
</dbReference>
<proteinExistence type="predicted"/>
<keyword evidence="3" id="KW-1185">Reference proteome</keyword>
<dbReference type="SUPFAM" id="SSF54427">
    <property type="entry name" value="NTF2-like"/>
    <property type="match status" value="1"/>
</dbReference>
<reference evidence="2 3" key="1">
    <citation type="journal article" date="2019" name="Environ. Microbiol.">
        <title>Species interactions and distinct microbial communities in high Arctic permafrost affected cryosols are associated with the CH4 and CO2 gas fluxes.</title>
        <authorList>
            <person name="Altshuler I."/>
            <person name="Hamel J."/>
            <person name="Turney S."/>
            <person name="Magnuson E."/>
            <person name="Levesque R."/>
            <person name="Greer C."/>
            <person name="Whyte L.G."/>
        </authorList>
    </citation>
    <scope>NUCLEOTIDE SEQUENCE [LARGE SCALE GENOMIC DNA]</scope>
    <source>
        <strain evidence="2 3">S5.20</strain>
    </source>
</reference>
<feature type="domain" description="SnoaL-like" evidence="1">
    <location>
        <begin position="10"/>
        <end position="145"/>
    </location>
</feature>
<dbReference type="AlphaFoldDB" id="A0A502EGQ6"/>
<evidence type="ECO:0000259" key="1">
    <source>
        <dbReference type="Pfam" id="PF13577"/>
    </source>
</evidence>
<evidence type="ECO:0000313" key="2">
    <source>
        <dbReference type="EMBL" id="TPG36637.1"/>
    </source>
</evidence>
<dbReference type="Proteomes" id="UP000320095">
    <property type="component" value="Unassembled WGS sequence"/>
</dbReference>
<sequence length="164" mass="18777">MVTLVQVRRDDEFDIRRLLEHYMRYDDDLDLSGMLTVFESDAVYRVMGGEHVGLSAIEKFLRDHGMTKDRPSWRDPGRLMDPPLRTHISSNPVIEFVDDDTAAVESDFTVIERDENGHALVVLAGRYRDVVARQADGRWLFRDRTGVSMQRRSAKFFGTALGAS</sequence>
<comment type="caution">
    <text evidence="2">The sequence shown here is derived from an EMBL/GenBank/DDBJ whole genome shotgun (WGS) entry which is preliminary data.</text>
</comment>
<dbReference type="Gene3D" id="3.10.450.50">
    <property type="match status" value="1"/>
</dbReference>
<protein>
    <submittedName>
        <fullName evidence="2">Nuclear transport factor 2 family protein</fullName>
    </submittedName>
</protein>
<accession>A0A502EGQ6</accession>
<dbReference type="InterPro" id="IPR032710">
    <property type="entry name" value="NTF2-like_dom_sf"/>
</dbReference>